<dbReference type="EMBL" id="JACNJZ010000092">
    <property type="protein sequence ID" value="MBC8317517.1"/>
    <property type="molecule type" value="Genomic_DNA"/>
</dbReference>
<dbReference type="Proteomes" id="UP000614424">
    <property type="component" value="Unassembled WGS sequence"/>
</dbReference>
<name>A0A8J6NDG9_9BACT</name>
<proteinExistence type="predicted"/>
<evidence type="ECO:0000313" key="2">
    <source>
        <dbReference type="Proteomes" id="UP000614424"/>
    </source>
</evidence>
<keyword evidence="1" id="KW-0132">Cell division</keyword>
<dbReference type="AlphaFoldDB" id="A0A8J6NDG9"/>
<dbReference type="InterPro" id="IPR007838">
    <property type="entry name" value="Cell_div_ZapA-like"/>
</dbReference>
<dbReference type="SUPFAM" id="SSF102829">
    <property type="entry name" value="Cell division protein ZapA-like"/>
    <property type="match status" value="1"/>
</dbReference>
<protein>
    <submittedName>
        <fullName evidence="1">Cell division protein ZapA</fullName>
    </submittedName>
</protein>
<dbReference type="GO" id="GO:0051301">
    <property type="term" value="P:cell division"/>
    <property type="evidence" value="ECO:0007669"/>
    <property type="project" value="UniProtKB-KW"/>
</dbReference>
<accession>A0A8J6NDG9</accession>
<dbReference type="Pfam" id="PF05164">
    <property type="entry name" value="ZapA"/>
    <property type="match status" value="1"/>
</dbReference>
<organism evidence="1 2">
    <name type="scientific">Candidatus Desulfobia pelagia</name>
    <dbReference type="NCBI Taxonomy" id="2841692"/>
    <lineage>
        <taxon>Bacteria</taxon>
        <taxon>Pseudomonadati</taxon>
        <taxon>Thermodesulfobacteriota</taxon>
        <taxon>Desulfobulbia</taxon>
        <taxon>Desulfobulbales</taxon>
        <taxon>Desulfobulbaceae</taxon>
        <taxon>Candidatus Desulfobia</taxon>
    </lineage>
</organism>
<reference evidence="1 2" key="1">
    <citation type="submission" date="2020-08" db="EMBL/GenBank/DDBJ databases">
        <title>Bridging the membrane lipid divide: bacteria of the FCB group superphylum have the potential to synthesize archaeal ether lipids.</title>
        <authorList>
            <person name="Villanueva L."/>
            <person name="Von Meijenfeldt F.A.B."/>
            <person name="Westbye A.B."/>
            <person name="Yadav S."/>
            <person name="Hopmans E.C."/>
            <person name="Dutilh B.E."/>
            <person name="Sinninghe Damste J.S."/>
        </authorList>
    </citation>
    <scope>NUCLEOTIDE SEQUENCE [LARGE SCALE GENOMIC DNA]</scope>
    <source>
        <strain evidence="1">NIOZ-UU47</strain>
    </source>
</reference>
<gene>
    <name evidence="1" type="ORF">H8E41_06390</name>
</gene>
<keyword evidence="1" id="KW-0131">Cell cycle</keyword>
<comment type="caution">
    <text evidence="1">The sequence shown here is derived from an EMBL/GenBank/DDBJ whole genome shotgun (WGS) entry which is preliminary data.</text>
</comment>
<evidence type="ECO:0000313" key="1">
    <source>
        <dbReference type="EMBL" id="MBC8317517.1"/>
    </source>
</evidence>
<sequence length="96" mass="10914">MERLVKFEVLGQEYPLYTDASEEDVAEILDLVKSQFESYARSASSLPVNKLAILTSINMAGKYVKLKKDFELYKIRVDAIVGKVNDRLDKVTEPVE</sequence>
<dbReference type="InterPro" id="IPR036192">
    <property type="entry name" value="Cell_div_ZapA-like_sf"/>
</dbReference>